<dbReference type="InterPro" id="IPR013083">
    <property type="entry name" value="Znf_RING/FYVE/PHD"/>
</dbReference>
<dbReference type="HOGENOM" id="CLU_025203_1_0_1"/>
<dbReference type="KEGG" id="pfy:PFICI_09903"/>
<gene>
    <name evidence="14" type="ORF">PFICI_09903</name>
</gene>
<dbReference type="GO" id="GO:0016567">
    <property type="term" value="P:protein ubiquitination"/>
    <property type="evidence" value="ECO:0007669"/>
    <property type="project" value="InterPro"/>
</dbReference>
<dbReference type="InterPro" id="IPR031127">
    <property type="entry name" value="E3_UB_ligase_RBR"/>
</dbReference>
<feature type="region of interest" description="Disordered" evidence="11">
    <location>
        <begin position="60"/>
        <end position="119"/>
    </location>
</feature>
<feature type="domain" description="RING-type" evidence="13">
    <location>
        <begin position="197"/>
        <end position="399"/>
    </location>
</feature>
<dbReference type="RefSeq" id="XP_007836675.1">
    <property type="nucleotide sequence ID" value="XM_007838484.1"/>
</dbReference>
<dbReference type="PANTHER" id="PTHR11685">
    <property type="entry name" value="RBR FAMILY RING FINGER AND IBR DOMAIN-CONTAINING"/>
    <property type="match status" value="1"/>
</dbReference>
<dbReference type="OrthoDB" id="9977870at2759"/>
<dbReference type="eggNOG" id="KOG1812">
    <property type="taxonomic scope" value="Eukaryota"/>
</dbReference>
<dbReference type="EMBL" id="KI912115">
    <property type="protein sequence ID" value="ETS77841.1"/>
    <property type="molecule type" value="Genomic_DNA"/>
</dbReference>
<dbReference type="InterPro" id="IPR002867">
    <property type="entry name" value="IBR_dom"/>
</dbReference>
<evidence type="ECO:0000256" key="5">
    <source>
        <dbReference type="ARBA" id="ARBA00022737"/>
    </source>
</evidence>
<keyword evidence="15" id="KW-1185">Reference proteome</keyword>
<keyword evidence="10" id="KW-0175">Coiled coil</keyword>
<evidence type="ECO:0000256" key="4">
    <source>
        <dbReference type="ARBA" id="ARBA00022723"/>
    </source>
</evidence>
<reference evidence="15" key="1">
    <citation type="journal article" date="2015" name="BMC Genomics">
        <title>Genomic and transcriptomic analysis of the endophytic fungus Pestalotiopsis fici reveals its lifestyle and high potential for synthesis of natural products.</title>
        <authorList>
            <person name="Wang X."/>
            <person name="Zhang X."/>
            <person name="Liu L."/>
            <person name="Xiang M."/>
            <person name="Wang W."/>
            <person name="Sun X."/>
            <person name="Che Y."/>
            <person name="Guo L."/>
            <person name="Liu G."/>
            <person name="Guo L."/>
            <person name="Wang C."/>
            <person name="Yin W.B."/>
            <person name="Stadler M."/>
            <person name="Zhang X."/>
            <person name="Liu X."/>
        </authorList>
    </citation>
    <scope>NUCLEOTIDE SEQUENCE [LARGE SCALE GENOMIC DNA]</scope>
    <source>
        <strain evidence="15">W106-1 / CGMCC3.15140</strain>
    </source>
</reference>
<evidence type="ECO:0000256" key="6">
    <source>
        <dbReference type="ARBA" id="ARBA00022771"/>
    </source>
</evidence>
<evidence type="ECO:0000259" key="12">
    <source>
        <dbReference type="PROSITE" id="PS50089"/>
    </source>
</evidence>
<evidence type="ECO:0000256" key="9">
    <source>
        <dbReference type="PROSITE-ProRule" id="PRU00175"/>
    </source>
</evidence>
<evidence type="ECO:0000313" key="14">
    <source>
        <dbReference type="EMBL" id="ETS77841.1"/>
    </source>
</evidence>
<evidence type="ECO:0000256" key="1">
    <source>
        <dbReference type="ARBA" id="ARBA00001798"/>
    </source>
</evidence>
<dbReference type="Proteomes" id="UP000030651">
    <property type="component" value="Unassembled WGS sequence"/>
</dbReference>
<evidence type="ECO:0000256" key="11">
    <source>
        <dbReference type="SAM" id="MobiDB-lite"/>
    </source>
</evidence>
<dbReference type="PROSITE" id="PS51873">
    <property type="entry name" value="TRIAD"/>
    <property type="match status" value="1"/>
</dbReference>
<dbReference type="GO" id="GO:0061630">
    <property type="term" value="F:ubiquitin protein ligase activity"/>
    <property type="evidence" value="ECO:0007669"/>
    <property type="project" value="UniProtKB-EC"/>
</dbReference>
<dbReference type="Pfam" id="PF13445">
    <property type="entry name" value="zf-RING_UBOX"/>
    <property type="match status" value="1"/>
</dbReference>
<dbReference type="Gene3D" id="1.20.120.1750">
    <property type="match status" value="1"/>
</dbReference>
<keyword evidence="3" id="KW-0808">Transferase</keyword>
<evidence type="ECO:0000259" key="13">
    <source>
        <dbReference type="PROSITE" id="PS51873"/>
    </source>
</evidence>
<organism evidence="14 15">
    <name type="scientific">Pestalotiopsis fici (strain W106-1 / CGMCC3.15140)</name>
    <dbReference type="NCBI Taxonomy" id="1229662"/>
    <lineage>
        <taxon>Eukaryota</taxon>
        <taxon>Fungi</taxon>
        <taxon>Dikarya</taxon>
        <taxon>Ascomycota</taxon>
        <taxon>Pezizomycotina</taxon>
        <taxon>Sordariomycetes</taxon>
        <taxon>Xylariomycetidae</taxon>
        <taxon>Amphisphaeriales</taxon>
        <taxon>Sporocadaceae</taxon>
        <taxon>Pestalotiopsis</taxon>
    </lineage>
</organism>
<keyword evidence="5" id="KW-0677">Repeat</keyword>
<protein>
    <recommendedName>
        <fullName evidence="2">RBR-type E3 ubiquitin transferase</fullName>
        <ecNumber evidence="2">2.3.2.31</ecNumber>
    </recommendedName>
</protein>
<accession>W3WY74</accession>
<dbReference type="InterPro" id="IPR017907">
    <property type="entry name" value="Znf_RING_CS"/>
</dbReference>
<dbReference type="InterPro" id="IPR001841">
    <property type="entry name" value="Znf_RING"/>
</dbReference>
<dbReference type="GeneID" id="19274916"/>
<dbReference type="PROSITE" id="PS50089">
    <property type="entry name" value="ZF_RING_2"/>
    <property type="match status" value="1"/>
</dbReference>
<keyword evidence="7" id="KW-0833">Ubl conjugation pathway</keyword>
<dbReference type="EC" id="2.3.2.31" evidence="2"/>
<dbReference type="Pfam" id="PF01485">
    <property type="entry name" value="IBR"/>
    <property type="match status" value="2"/>
</dbReference>
<keyword evidence="4" id="KW-0479">Metal-binding</keyword>
<dbReference type="SUPFAM" id="SSF57850">
    <property type="entry name" value="RING/U-box"/>
    <property type="match status" value="2"/>
</dbReference>
<dbReference type="InterPro" id="IPR027370">
    <property type="entry name" value="Znf-RING_euk"/>
</dbReference>
<feature type="coiled-coil region" evidence="10">
    <location>
        <begin position="398"/>
        <end position="437"/>
    </location>
</feature>
<feature type="coiled-coil region" evidence="10">
    <location>
        <begin position="583"/>
        <end position="625"/>
    </location>
</feature>
<sequence length="684" mass="77823">MPAPEPPPPDGSTTDMVACAPPELAEADFWSQVFGLNSDEAMKNIDNLSAKAAHLGISVPRPSSARSATEKYTPCIDSNTTSETGHARTASGESKCSASTTLTSMSADESQSDPAPIALNRKRSRNLVFAQYDKLLAQANPRLDQPKHASLPLSATERHNSAPSLLSVSTRKSYLSIRNGILKIRRRRKTSPFPEALINSCSACREDFKPDQVLERLPCGHSYCTKCLGIMINQAVKDETKMPPRCCIQPIPGLLIKSLLNREEQTAFLKAVQQFSTPWENRIFCSNPNCGEFIPPRAKIDPKHPFQATCRTCQTKVCIMCKRDAHPIGHDCPSDTELEAVLKIGEASGWRRCYKCRNLVELTQGCSHMTCRCKAQFCYVCGGVWDGTVGCPNYCNGEEELERRRIEEAERLAAQEAEEALAKEAAEKEAAEILEADKRTKESPEFQATRREQIDEMERFRVYERKTKWLMWTRQSQEKLSLVERHSGMIEKMKERHVKTTVNLEDRQVQAELELRMSLEQSERNVRIRLKHMEAYCDGLGQNPDAGMPKRTVTERDLRELGQQYNVEKNMRQLHQAKINVMRDRQSKALEELQQRQDDELEKLLEKNRAELEALESVFADQEDALAITFNIRRQTMDRRWELSMRILQKEMEENAGLRYSILDPLEWPQEKESSEDGLSPVEE</sequence>
<evidence type="ECO:0000256" key="2">
    <source>
        <dbReference type="ARBA" id="ARBA00012251"/>
    </source>
</evidence>
<feature type="domain" description="RING-type" evidence="12">
    <location>
        <begin position="201"/>
        <end position="246"/>
    </location>
</feature>
<dbReference type="InterPro" id="IPR044066">
    <property type="entry name" value="TRIAD_supradom"/>
</dbReference>
<dbReference type="AlphaFoldDB" id="W3WY74"/>
<evidence type="ECO:0000313" key="15">
    <source>
        <dbReference type="Proteomes" id="UP000030651"/>
    </source>
</evidence>
<evidence type="ECO:0000256" key="7">
    <source>
        <dbReference type="ARBA" id="ARBA00022786"/>
    </source>
</evidence>
<keyword evidence="6 9" id="KW-0863">Zinc-finger</keyword>
<dbReference type="CDD" id="cd20335">
    <property type="entry name" value="BRcat_RBR"/>
    <property type="match status" value="1"/>
</dbReference>
<dbReference type="PROSITE" id="PS00518">
    <property type="entry name" value="ZF_RING_1"/>
    <property type="match status" value="1"/>
</dbReference>
<evidence type="ECO:0000256" key="3">
    <source>
        <dbReference type="ARBA" id="ARBA00022679"/>
    </source>
</evidence>
<dbReference type="OMA" id="GEFIPPR"/>
<evidence type="ECO:0000256" key="8">
    <source>
        <dbReference type="ARBA" id="ARBA00022833"/>
    </source>
</evidence>
<dbReference type="GO" id="GO:0008270">
    <property type="term" value="F:zinc ion binding"/>
    <property type="evidence" value="ECO:0007669"/>
    <property type="project" value="UniProtKB-KW"/>
</dbReference>
<evidence type="ECO:0000256" key="10">
    <source>
        <dbReference type="SAM" id="Coils"/>
    </source>
</evidence>
<dbReference type="CDD" id="cd22584">
    <property type="entry name" value="Rcat_RBR_unk"/>
    <property type="match status" value="1"/>
</dbReference>
<comment type="catalytic activity">
    <reaction evidence="1">
        <text>[E2 ubiquitin-conjugating enzyme]-S-ubiquitinyl-L-cysteine + [acceptor protein]-L-lysine = [E2 ubiquitin-conjugating enzyme]-L-cysteine + [acceptor protein]-N(6)-ubiquitinyl-L-lysine.</text>
        <dbReference type="EC" id="2.3.2.31"/>
    </reaction>
</comment>
<dbReference type="Gene3D" id="3.30.40.10">
    <property type="entry name" value="Zinc/RING finger domain, C3HC4 (zinc finger)"/>
    <property type="match status" value="1"/>
</dbReference>
<keyword evidence="8" id="KW-0862">Zinc</keyword>
<name>W3WY74_PESFW</name>
<dbReference type="InParanoid" id="W3WY74"/>
<proteinExistence type="predicted"/>
<feature type="compositionally biased region" description="Polar residues" evidence="11">
    <location>
        <begin position="91"/>
        <end position="113"/>
    </location>
</feature>